<feature type="region of interest" description="Disordered" evidence="1">
    <location>
        <begin position="534"/>
        <end position="553"/>
    </location>
</feature>
<feature type="region of interest" description="Disordered" evidence="1">
    <location>
        <begin position="753"/>
        <end position="783"/>
    </location>
</feature>
<reference evidence="2" key="1">
    <citation type="submission" date="2021-03" db="EMBL/GenBank/DDBJ databases">
        <authorList>
            <person name="Bekaert M."/>
        </authorList>
    </citation>
    <scope>NUCLEOTIDE SEQUENCE</scope>
</reference>
<dbReference type="Proteomes" id="UP000683360">
    <property type="component" value="Unassembled WGS sequence"/>
</dbReference>
<feature type="compositionally biased region" description="Polar residues" evidence="1">
    <location>
        <begin position="485"/>
        <end position="497"/>
    </location>
</feature>
<feature type="compositionally biased region" description="Low complexity" evidence="1">
    <location>
        <begin position="766"/>
        <end position="775"/>
    </location>
</feature>
<accession>A0A8S3SQI4</accession>
<evidence type="ECO:0000313" key="2">
    <source>
        <dbReference type="EMBL" id="CAG2222151.1"/>
    </source>
</evidence>
<feature type="compositionally biased region" description="Basic and acidic residues" evidence="1">
    <location>
        <begin position="468"/>
        <end position="478"/>
    </location>
</feature>
<dbReference type="AlphaFoldDB" id="A0A8S3SQI4"/>
<evidence type="ECO:0000256" key="1">
    <source>
        <dbReference type="SAM" id="MobiDB-lite"/>
    </source>
</evidence>
<name>A0A8S3SQI4_MYTED</name>
<dbReference type="EMBL" id="CAJPWZ010001727">
    <property type="protein sequence ID" value="CAG2222151.1"/>
    <property type="molecule type" value="Genomic_DNA"/>
</dbReference>
<sequence>MVNVRVPERHNRRNVVKVTEPPIPHYTVPSVAVRSDYTRSKHILNNFNPCIRKVMDERKKNDRDTVENIAHTKQAVHKKTIERIGSSRQRFKMEYDTVENVDRAGNELLANWKCLVQEKGEAIQTTCNKLQNMQPSKLSENRLRQEIEQWIDFKEADRHVMKRCMHNLQISMKDRLHYLRKQKQFLLDKQQTLKNVYKTIEKSNRSRIPNPFHKFILDVKLEHYQLFNEELLISSYGSTNKYKRRMIEANTVIIGDTRLYFGKTGRTHVMTPIHENKLESDKCITGECVDSSCTCRRSDSELSFLNHEFEIECNMFEPSIESKETEKYSRKEETQMNELQIHAKRLKIPVPVKLPQLLAYKKMKYEEKSPSTPVKLPLLLPNKKMKYVEDSFSETLKRQPLLQNKKIIYAKELSDTTLKLPPVLPDKEKTCMHEHPFTYGPGTPKLLPSLQNLPQNIKKTLFLNKIKDEKKDKSKDMSTELMSKPAQQQPANTTASNEHLDMSPTLGSKRPKWKNKYKTFRLQKRSRKNYYKNEEKQIDRAKPDRYPEPDKIHTLPQNMKETSIVKKIRYEMKGKSKVIPTQSTSISAPQKTAETTANGETFDMNSELALKRVKWENKFPTFRLQKASGKDCHISERKYRFSRLHKSSGKNCYIPKSKSDKGSNIVTEKYCTTRTQRRNVKKQTEIELPDNYPAPDQVHTWPQNLKKILIVKKVRNEKKDNSEVVRSMPLSAPEQTDKTTAFNKMYKSEPEQADGTTAFTKMSKSTQQQTDRTTTSNKMFKSAPQQIDETKASNKMYKPATDQTDKTTAFNRMSKSTQQLDDKRPASNAILNTTRKQNWNVGKQAKREKPESCLELDQTRTSLDIEVDDKYPTEDIFHKLDESELIGFYQVQEKDLFPVIENMSDSKVIELFKKLHDQHIAVIQSISTTVDDTQSSSSGSTIDDFQDAGENDGTLKTFVKKLIPDCITNGNQCQPTETLSSNWQIIKIRSGTNIKTQYIPMPLTQFIPMPPNSPKPKSSNVRR</sequence>
<comment type="caution">
    <text evidence="2">The sequence shown here is derived from an EMBL/GenBank/DDBJ whole genome shotgun (WGS) entry which is preliminary data.</text>
</comment>
<gene>
    <name evidence="2" type="ORF">MEDL_35498</name>
</gene>
<proteinExistence type="predicted"/>
<evidence type="ECO:0000313" key="3">
    <source>
        <dbReference type="Proteomes" id="UP000683360"/>
    </source>
</evidence>
<feature type="region of interest" description="Disordered" evidence="1">
    <location>
        <begin position="468"/>
        <end position="514"/>
    </location>
</feature>
<keyword evidence="3" id="KW-1185">Reference proteome</keyword>
<feature type="compositionally biased region" description="Polar residues" evidence="1">
    <location>
        <begin position="754"/>
        <end position="765"/>
    </location>
</feature>
<protein>
    <submittedName>
        <fullName evidence="2">Uncharacterized protein</fullName>
    </submittedName>
</protein>
<organism evidence="2 3">
    <name type="scientific">Mytilus edulis</name>
    <name type="common">Blue mussel</name>
    <dbReference type="NCBI Taxonomy" id="6550"/>
    <lineage>
        <taxon>Eukaryota</taxon>
        <taxon>Metazoa</taxon>
        <taxon>Spiralia</taxon>
        <taxon>Lophotrochozoa</taxon>
        <taxon>Mollusca</taxon>
        <taxon>Bivalvia</taxon>
        <taxon>Autobranchia</taxon>
        <taxon>Pteriomorphia</taxon>
        <taxon>Mytilida</taxon>
        <taxon>Mytiloidea</taxon>
        <taxon>Mytilidae</taxon>
        <taxon>Mytilinae</taxon>
        <taxon>Mytilus</taxon>
    </lineage>
</organism>